<proteinExistence type="predicted"/>
<accession>A0A1Q4P044</accession>
<sequence length="135" mass="15558">MVLRIVYLTSMTSDIPVQLGNKISTSSRILRIKYFGSEGNTFLYAALVQCADRSSYHSWNIPESKVVAEKKILFSKLHSPILNHSGADLRDVANRNLFRKLKKERRKQNNRSLTEDNWTQFVRRKEAVRFASVGV</sequence>
<evidence type="ECO:0000313" key="1">
    <source>
        <dbReference type="EMBL" id="OKB66488.1"/>
    </source>
</evidence>
<dbReference type="EMBL" id="MJAO01000010">
    <property type="protein sequence ID" value="OKB66488.1"/>
    <property type="molecule type" value="Genomic_DNA"/>
</dbReference>
<gene>
    <name evidence="1" type="ORF">BHU62_11450</name>
</gene>
<evidence type="ECO:0000313" key="2">
    <source>
        <dbReference type="Proteomes" id="UP000185770"/>
    </source>
</evidence>
<comment type="caution">
    <text evidence="1">The sequence shown here is derived from an EMBL/GenBank/DDBJ whole genome shotgun (WGS) entry which is preliminary data.</text>
</comment>
<dbReference type="RefSeq" id="WP_073532158.1">
    <property type="nucleotide sequence ID" value="NZ_MJAO01000010.1"/>
</dbReference>
<name>A0A1Q4P044_SERMA</name>
<reference evidence="1 2" key="1">
    <citation type="submission" date="2016-09" db="EMBL/GenBank/DDBJ databases">
        <title>Serratia marcescens MSU-97 and epiphytic antimycotic-producing bacteria.</title>
        <authorList>
            <person name="Matilla M.A."/>
        </authorList>
    </citation>
    <scope>NUCLEOTIDE SEQUENCE [LARGE SCALE GENOMIC DNA]</scope>
    <source>
        <strain evidence="1 2">MSU-97</strain>
    </source>
</reference>
<dbReference type="AlphaFoldDB" id="A0A1Q4P044"/>
<organism evidence="1 2">
    <name type="scientific">Serratia marcescens</name>
    <dbReference type="NCBI Taxonomy" id="615"/>
    <lineage>
        <taxon>Bacteria</taxon>
        <taxon>Pseudomonadati</taxon>
        <taxon>Pseudomonadota</taxon>
        <taxon>Gammaproteobacteria</taxon>
        <taxon>Enterobacterales</taxon>
        <taxon>Yersiniaceae</taxon>
        <taxon>Serratia</taxon>
    </lineage>
</organism>
<protein>
    <submittedName>
        <fullName evidence="1">Uncharacterized protein</fullName>
    </submittedName>
</protein>
<dbReference type="Proteomes" id="UP000185770">
    <property type="component" value="Unassembled WGS sequence"/>
</dbReference>